<dbReference type="Proteomes" id="UP000663828">
    <property type="component" value="Unassembled WGS sequence"/>
</dbReference>
<gene>
    <name evidence="8" type="ORF">XAT740_LOCUS28086</name>
</gene>
<evidence type="ECO:0000259" key="7">
    <source>
        <dbReference type="PROSITE" id="PS50940"/>
    </source>
</evidence>
<feature type="chain" id="PRO_5032344320" description="Chitin-binding type-2 domain-containing protein" evidence="6">
    <location>
        <begin position="25"/>
        <end position="180"/>
    </location>
</feature>
<organism evidence="8 9">
    <name type="scientific">Adineta ricciae</name>
    <name type="common">Rotifer</name>
    <dbReference type="NCBI Taxonomy" id="249248"/>
    <lineage>
        <taxon>Eukaryota</taxon>
        <taxon>Metazoa</taxon>
        <taxon>Spiralia</taxon>
        <taxon>Gnathifera</taxon>
        <taxon>Rotifera</taxon>
        <taxon>Eurotatoria</taxon>
        <taxon>Bdelloidea</taxon>
        <taxon>Adinetida</taxon>
        <taxon>Adinetidae</taxon>
        <taxon>Adineta</taxon>
    </lineage>
</organism>
<dbReference type="PROSITE" id="PS50940">
    <property type="entry name" value="CHIT_BIND_II"/>
    <property type="match status" value="1"/>
</dbReference>
<keyword evidence="4" id="KW-1015">Disulfide bond</keyword>
<dbReference type="InterPro" id="IPR036508">
    <property type="entry name" value="Chitin-bd_dom_sf"/>
</dbReference>
<dbReference type="InterPro" id="IPR002557">
    <property type="entry name" value="Chitin-bd_dom"/>
</dbReference>
<sequence>MFTQSHRRLFYFLKFCFILHLTGSETFRCAKDGFYPDKKDCWIYHICVGNSHSVKACKEDLLFNPEKNECDWAMNVNCSKRSYEDILPGTVPTHVRYPSDYQGAYPSSVAGDTPNGGQYSPSYSGISDSMFEYLCRSVDNDYIAHPTDCKRYAYCANGKRNTCHLRIRTTDVDIESIDQV</sequence>
<evidence type="ECO:0000256" key="2">
    <source>
        <dbReference type="ARBA" id="ARBA00022729"/>
    </source>
</evidence>
<dbReference type="AlphaFoldDB" id="A0A815CN06"/>
<evidence type="ECO:0000313" key="8">
    <source>
        <dbReference type="EMBL" id="CAF1286234.1"/>
    </source>
</evidence>
<evidence type="ECO:0000256" key="4">
    <source>
        <dbReference type="ARBA" id="ARBA00023157"/>
    </source>
</evidence>
<dbReference type="GO" id="GO:0008061">
    <property type="term" value="F:chitin binding"/>
    <property type="evidence" value="ECO:0007669"/>
    <property type="project" value="UniProtKB-KW"/>
</dbReference>
<dbReference type="SMART" id="SM00494">
    <property type="entry name" value="ChtBD2"/>
    <property type="match status" value="1"/>
</dbReference>
<comment type="caution">
    <text evidence="8">The sequence shown here is derived from an EMBL/GenBank/DDBJ whole genome shotgun (WGS) entry which is preliminary data.</text>
</comment>
<dbReference type="SUPFAM" id="SSF57625">
    <property type="entry name" value="Invertebrate chitin-binding proteins"/>
    <property type="match status" value="2"/>
</dbReference>
<dbReference type="EMBL" id="CAJNOR010002380">
    <property type="protein sequence ID" value="CAF1286234.1"/>
    <property type="molecule type" value="Genomic_DNA"/>
</dbReference>
<evidence type="ECO:0000256" key="1">
    <source>
        <dbReference type="ARBA" id="ARBA00022669"/>
    </source>
</evidence>
<protein>
    <recommendedName>
        <fullName evidence="7">Chitin-binding type-2 domain-containing protein</fullName>
    </recommendedName>
</protein>
<feature type="domain" description="Chitin-binding type-2" evidence="7">
    <location>
        <begin position="26"/>
        <end position="80"/>
    </location>
</feature>
<evidence type="ECO:0000256" key="6">
    <source>
        <dbReference type="SAM" id="SignalP"/>
    </source>
</evidence>
<dbReference type="PANTHER" id="PTHR23301">
    <property type="entry name" value="CHITIN BINDING PERITROPHIN-A"/>
    <property type="match status" value="1"/>
</dbReference>
<proteinExistence type="predicted"/>
<dbReference type="Gene3D" id="2.170.140.10">
    <property type="entry name" value="Chitin binding domain"/>
    <property type="match status" value="1"/>
</dbReference>
<keyword evidence="5" id="KW-0325">Glycoprotein</keyword>
<accession>A0A815CN06</accession>
<keyword evidence="3" id="KW-0677">Repeat</keyword>
<evidence type="ECO:0000256" key="3">
    <source>
        <dbReference type="ARBA" id="ARBA00022737"/>
    </source>
</evidence>
<dbReference type="PANTHER" id="PTHR23301:SF0">
    <property type="entry name" value="CHITIN-BINDING TYPE-2 DOMAIN-CONTAINING PROTEIN-RELATED"/>
    <property type="match status" value="1"/>
</dbReference>
<dbReference type="Pfam" id="PF01607">
    <property type="entry name" value="CBM_14"/>
    <property type="match status" value="1"/>
</dbReference>
<keyword evidence="2 6" id="KW-0732">Signal</keyword>
<dbReference type="InterPro" id="IPR051940">
    <property type="entry name" value="Chitin_bind-dev_reg"/>
</dbReference>
<name>A0A815CN06_ADIRI</name>
<evidence type="ECO:0000256" key="5">
    <source>
        <dbReference type="ARBA" id="ARBA00023180"/>
    </source>
</evidence>
<dbReference type="GO" id="GO:0005576">
    <property type="term" value="C:extracellular region"/>
    <property type="evidence" value="ECO:0007669"/>
    <property type="project" value="InterPro"/>
</dbReference>
<feature type="signal peptide" evidence="6">
    <location>
        <begin position="1"/>
        <end position="24"/>
    </location>
</feature>
<keyword evidence="9" id="KW-1185">Reference proteome</keyword>
<evidence type="ECO:0000313" key="9">
    <source>
        <dbReference type="Proteomes" id="UP000663828"/>
    </source>
</evidence>
<keyword evidence="1" id="KW-0147">Chitin-binding</keyword>
<reference evidence="8" key="1">
    <citation type="submission" date="2021-02" db="EMBL/GenBank/DDBJ databases">
        <authorList>
            <person name="Nowell W R."/>
        </authorList>
    </citation>
    <scope>NUCLEOTIDE SEQUENCE</scope>
</reference>